<comment type="caution">
    <text evidence="1">The sequence shown here is derived from an EMBL/GenBank/DDBJ whole genome shotgun (WGS) entry which is preliminary data.</text>
</comment>
<proteinExistence type="predicted"/>
<name>A0A841P2L8_9HYPH</name>
<evidence type="ECO:0000313" key="1">
    <source>
        <dbReference type="EMBL" id="MBB6407373.1"/>
    </source>
</evidence>
<reference evidence="1 2" key="1">
    <citation type="submission" date="2020-08" db="EMBL/GenBank/DDBJ databases">
        <title>Genomic Encyclopedia of Type Strains, Phase IV (KMG-IV): sequencing the most valuable type-strain genomes for metagenomic binning, comparative biology and taxonomic classification.</title>
        <authorList>
            <person name="Goeker M."/>
        </authorList>
    </citation>
    <scope>NUCLEOTIDE SEQUENCE [LARGE SCALE GENOMIC DNA]</scope>
    <source>
        <strain evidence="1 2">DSM 100039</strain>
    </source>
</reference>
<accession>A0A841P2L8</accession>
<evidence type="ECO:0000313" key="2">
    <source>
        <dbReference type="Proteomes" id="UP000556329"/>
    </source>
</evidence>
<gene>
    <name evidence="1" type="ORF">HNQ71_000017</name>
</gene>
<protein>
    <submittedName>
        <fullName evidence="1">Uncharacterized protein</fullName>
    </submittedName>
</protein>
<dbReference type="AlphaFoldDB" id="A0A841P2L8"/>
<dbReference type="RefSeq" id="WP_184870627.1">
    <property type="nucleotide sequence ID" value="NZ_JACHEF010000001.1"/>
</dbReference>
<dbReference type="Proteomes" id="UP000556329">
    <property type="component" value="Unassembled WGS sequence"/>
</dbReference>
<organism evidence="1 2">
    <name type="scientific">Mesorhizobium sangaii</name>
    <dbReference type="NCBI Taxonomy" id="505389"/>
    <lineage>
        <taxon>Bacteria</taxon>
        <taxon>Pseudomonadati</taxon>
        <taxon>Pseudomonadota</taxon>
        <taxon>Alphaproteobacteria</taxon>
        <taxon>Hyphomicrobiales</taxon>
        <taxon>Phyllobacteriaceae</taxon>
        <taxon>Mesorhizobium</taxon>
    </lineage>
</organism>
<sequence>MRTPILQRALHFGLLVGISTWNGNIAGAVIQMVANRSPASAGLAYYLFERVGGLRSGSARMLNDPRVHLGNMLGLTIYPQELRPVRKPPIRHQFGLSADCPHSAGCMYGHVGKLALEFSN</sequence>
<dbReference type="EMBL" id="JACHEF010000001">
    <property type="protein sequence ID" value="MBB6407373.1"/>
    <property type="molecule type" value="Genomic_DNA"/>
</dbReference>
<keyword evidence="2" id="KW-1185">Reference proteome</keyword>